<comment type="caution">
    <text evidence="3">The sequence shown here is derived from an EMBL/GenBank/DDBJ whole genome shotgun (WGS) entry which is preliminary data.</text>
</comment>
<feature type="transmembrane region" description="Helical" evidence="2">
    <location>
        <begin position="429"/>
        <end position="452"/>
    </location>
</feature>
<feature type="compositionally biased region" description="Gly residues" evidence="1">
    <location>
        <begin position="149"/>
        <end position="166"/>
    </location>
</feature>
<feature type="region of interest" description="Disordered" evidence="1">
    <location>
        <begin position="131"/>
        <end position="166"/>
    </location>
</feature>
<organism evidence="3 4">
    <name type="scientific">Streptomyces thermolineatus</name>
    <dbReference type="NCBI Taxonomy" id="44033"/>
    <lineage>
        <taxon>Bacteria</taxon>
        <taxon>Bacillati</taxon>
        <taxon>Actinomycetota</taxon>
        <taxon>Actinomycetes</taxon>
        <taxon>Kitasatosporales</taxon>
        <taxon>Streptomycetaceae</taxon>
        <taxon>Streptomyces</taxon>
    </lineage>
</organism>
<feature type="compositionally biased region" description="Low complexity" evidence="1">
    <location>
        <begin position="139"/>
        <end position="148"/>
    </location>
</feature>
<feature type="compositionally biased region" description="Basic and acidic residues" evidence="1">
    <location>
        <begin position="23"/>
        <end position="38"/>
    </location>
</feature>
<gene>
    <name evidence="3" type="ORF">GCM10010406_03850</name>
</gene>
<keyword evidence="2" id="KW-1133">Transmembrane helix</keyword>
<evidence type="ECO:0008006" key="5">
    <source>
        <dbReference type="Google" id="ProtNLM"/>
    </source>
</evidence>
<name>A0ABN3KTI7_9ACTN</name>
<feature type="transmembrane region" description="Helical" evidence="2">
    <location>
        <begin position="281"/>
        <end position="301"/>
    </location>
</feature>
<feature type="region of interest" description="Disordered" evidence="1">
    <location>
        <begin position="1"/>
        <end position="75"/>
    </location>
</feature>
<evidence type="ECO:0000313" key="3">
    <source>
        <dbReference type="EMBL" id="GAA2471466.1"/>
    </source>
</evidence>
<protein>
    <recommendedName>
        <fullName evidence="5">Integral membrane protein</fullName>
    </recommendedName>
</protein>
<feature type="transmembrane region" description="Helical" evidence="2">
    <location>
        <begin position="359"/>
        <end position="378"/>
    </location>
</feature>
<feature type="compositionally biased region" description="Basic and acidic residues" evidence="1">
    <location>
        <begin position="47"/>
        <end position="66"/>
    </location>
</feature>
<evidence type="ECO:0000256" key="2">
    <source>
        <dbReference type="SAM" id="Phobius"/>
    </source>
</evidence>
<feature type="transmembrane region" description="Helical" evidence="2">
    <location>
        <begin position="184"/>
        <end position="205"/>
    </location>
</feature>
<feature type="transmembrane region" description="Helical" evidence="2">
    <location>
        <begin position="250"/>
        <end position="269"/>
    </location>
</feature>
<feature type="transmembrane region" description="Helical" evidence="2">
    <location>
        <begin position="321"/>
        <end position="347"/>
    </location>
</feature>
<keyword evidence="2" id="KW-0472">Membrane</keyword>
<proteinExistence type="predicted"/>
<dbReference type="RefSeq" id="WP_344381337.1">
    <property type="nucleotide sequence ID" value="NZ_BAAATA010000002.1"/>
</dbReference>
<sequence length="479" mass="46889">MSRAQQPPARCRPADGPAADETAADRTTADRTTADRTTADGTTADGTTDRHRPGTEHRPPGAEDRPPVPAGRPADPVTVLIDRYRRLCGRAVDPLEIAAGLEAVGVTDRVAARFRHRDVFSLAEELHARVPRDDGPGAAGVPGSADVPGGAGGPAVAGVPGGAGGRGARAGGRVLRGCRAAGRYLLPGAACAGAAVVLPGAVAVGHGPRALLPYAAATVVIAAALALCLRRGPLRAPGGGQAGGALCTGWLLGFAVAGGDLLAVLLGAPRPARPFSSTAPAVLTALALAVGPAALSARRFATRAAAQLGRSRGLEEFAAGVRPLFAAATAAFGLVLAALLAAAHLLAAHLLAGRSVPPGVLAGAAALGLLLFLARLLAVHGFPGAGAAACAAACAAEAAALAVAGLHRLPAAEPRLRPVAEFLHDLGPGGVQAAACGSAALALAAGACRVLARASAHRAAAGAGPAGPPASPLPKELFT</sequence>
<evidence type="ECO:0000256" key="1">
    <source>
        <dbReference type="SAM" id="MobiDB-lite"/>
    </source>
</evidence>
<keyword evidence="4" id="KW-1185">Reference proteome</keyword>
<accession>A0ABN3KTI7</accession>
<dbReference type="EMBL" id="BAAATA010000002">
    <property type="protein sequence ID" value="GAA2471466.1"/>
    <property type="molecule type" value="Genomic_DNA"/>
</dbReference>
<feature type="transmembrane region" description="Helical" evidence="2">
    <location>
        <begin position="211"/>
        <end position="229"/>
    </location>
</feature>
<evidence type="ECO:0000313" key="4">
    <source>
        <dbReference type="Proteomes" id="UP001501358"/>
    </source>
</evidence>
<reference evidence="3 4" key="1">
    <citation type="journal article" date="2019" name="Int. J. Syst. Evol. Microbiol.">
        <title>The Global Catalogue of Microorganisms (GCM) 10K type strain sequencing project: providing services to taxonomists for standard genome sequencing and annotation.</title>
        <authorList>
            <consortium name="The Broad Institute Genomics Platform"/>
            <consortium name="The Broad Institute Genome Sequencing Center for Infectious Disease"/>
            <person name="Wu L."/>
            <person name="Ma J."/>
        </authorList>
    </citation>
    <scope>NUCLEOTIDE SEQUENCE [LARGE SCALE GENOMIC DNA]</scope>
    <source>
        <strain evidence="3 4">JCM 6307</strain>
    </source>
</reference>
<keyword evidence="2" id="KW-0812">Transmembrane</keyword>
<feature type="transmembrane region" description="Helical" evidence="2">
    <location>
        <begin position="385"/>
        <end position="409"/>
    </location>
</feature>
<dbReference type="Proteomes" id="UP001501358">
    <property type="component" value="Unassembled WGS sequence"/>
</dbReference>